<organism evidence="2">
    <name type="scientific">Oryza nivara</name>
    <name type="common">Indian wild rice</name>
    <name type="synonym">Oryza sativa f. spontanea</name>
    <dbReference type="NCBI Taxonomy" id="4536"/>
    <lineage>
        <taxon>Eukaryota</taxon>
        <taxon>Viridiplantae</taxon>
        <taxon>Streptophyta</taxon>
        <taxon>Embryophyta</taxon>
        <taxon>Tracheophyta</taxon>
        <taxon>Spermatophyta</taxon>
        <taxon>Magnoliopsida</taxon>
        <taxon>Liliopsida</taxon>
        <taxon>Poales</taxon>
        <taxon>Poaceae</taxon>
        <taxon>BOP clade</taxon>
        <taxon>Oryzoideae</taxon>
        <taxon>Oryzeae</taxon>
        <taxon>Oryzinae</taxon>
        <taxon>Oryza</taxon>
    </lineage>
</organism>
<name>A0A0E0IAU3_ORYNI</name>
<dbReference type="HOGENOM" id="CLU_164317_0_0_1"/>
<feature type="region of interest" description="Disordered" evidence="1">
    <location>
        <begin position="1"/>
        <end position="64"/>
    </location>
</feature>
<proteinExistence type="predicted"/>
<evidence type="ECO:0000313" key="3">
    <source>
        <dbReference type="Proteomes" id="UP000006591"/>
    </source>
</evidence>
<reference evidence="2" key="1">
    <citation type="submission" date="2015-04" db="UniProtKB">
        <authorList>
            <consortium name="EnsemblPlants"/>
        </authorList>
    </citation>
    <scope>IDENTIFICATION</scope>
    <source>
        <strain evidence="2">SL10</strain>
    </source>
</reference>
<dbReference type="EnsemblPlants" id="ONIVA08G12850.8">
    <property type="protein sequence ID" value="ONIVA08G12850.8"/>
    <property type="gene ID" value="ONIVA08G12850"/>
</dbReference>
<protein>
    <submittedName>
        <fullName evidence="2">Uncharacterized protein</fullName>
    </submittedName>
</protein>
<dbReference type="Proteomes" id="UP000006591">
    <property type="component" value="Chromosome 8"/>
</dbReference>
<dbReference type="Gramene" id="ONIVA08G12850.8">
    <property type="protein sequence ID" value="ONIVA08G12850.8"/>
    <property type="gene ID" value="ONIVA08G12850"/>
</dbReference>
<accession>A0A0E0IAU3</accession>
<reference evidence="2" key="2">
    <citation type="submission" date="2018-04" db="EMBL/GenBank/DDBJ databases">
        <title>OnivRS2 (Oryza nivara Reference Sequence Version 2).</title>
        <authorList>
            <person name="Zhang J."/>
            <person name="Kudrna D."/>
            <person name="Lee S."/>
            <person name="Talag J."/>
            <person name="Rajasekar S."/>
            <person name="Welchert J."/>
            <person name="Hsing Y.-I."/>
            <person name="Wing R.A."/>
        </authorList>
    </citation>
    <scope>NUCLEOTIDE SEQUENCE [LARGE SCALE GENOMIC DNA]</scope>
    <source>
        <strain evidence="2">SL10</strain>
    </source>
</reference>
<keyword evidence="3" id="KW-1185">Reference proteome</keyword>
<dbReference type="AlphaFoldDB" id="A0A0E0IAU3"/>
<sequence length="123" mass="13357">MDHASRAARPQHHTEVSAPVPAPELPRHTKPSRGGASPPPHSAGGAGVEREIRPGRPGFSFPPARSQPIVILSITSNEYPGKETTVLYFEKSTATEDRVLFGIDFCIKKSNSPEYFTQAEFSS</sequence>
<evidence type="ECO:0000256" key="1">
    <source>
        <dbReference type="SAM" id="MobiDB-lite"/>
    </source>
</evidence>
<evidence type="ECO:0000313" key="2">
    <source>
        <dbReference type="EnsemblPlants" id="ONIVA08G12850.8"/>
    </source>
</evidence>